<dbReference type="InterPro" id="IPR000871">
    <property type="entry name" value="Beta-lactam_class-A"/>
</dbReference>
<keyword evidence="3" id="KW-1185">Reference proteome</keyword>
<dbReference type="GO" id="GO:0030655">
    <property type="term" value="P:beta-lactam antibiotic catabolic process"/>
    <property type="evidence" value="ECO:0007669"/>
    <property type="project" value="InterPro"/>
</dbReference>
<dbReference type="AlphaFoldDB" id="A0A0D6A4R9"/>
<protein>
    <submittedName>
        <fullName evidence="2">Beta-lactamase</fullName>
    </submittedName>
</protein>
<dbReference type="EMBL" id="AP014808">
    <property type="protein sequence ID" value="BAQ57756.1"/>
    <property type="molecule type" value="Genomic_DNA"/>
</dbReference>
<dbReference type="RefSeq" id="WP_060459730.1">
    <property type="nucleotide sequence ID" value="NZ_AP014808.1"/>
</dbReference>
<dbReference type="InterPro" id="IPR045155">
    <property type="entry name" value="Beta-lactam_cat"/>
</dbReference>
<evidence type="ECO:0000313" key="2">
    <source>
        <dbReference type="EMBL" id="BAQ57756.1"/>
    </source>
</evidence>
<dbReference type="PANTHER" id="PTHR35333">
    <property type="entry name" value="BETA-LACTAMASE"/>
    <property type="match status" value="1"/>
</dbReference>
<accession>A0A0D6A4R9</accession>
<organism evidence="2 3">
    <name type="scientific">Lactobacillus acetotolerans</name>
    <dbReference type="NCBI Taxonomy" id="1600"/>
    <lineage>
        <taxon>Bacteria</taxon>
        <taxon>Bacillati</taxon>
        <taxon>Bacillota</taxon>
        <taxon>Bacilli</taxon>
        <taxon>Lactobacillales</taxon>
        <taxon>Lactobacillaceae</taxon>
        <taxon>Lactobacillus</taxon>
    </lineage>
</organism>
<dbReference type="Proteomes" id="UP000035709">
    <property type="component" value="Chromosome"/>
</dbReference>
<dbReference type="Gene3D" id="3.40.710.10">
    <property type="entry name" value="DD-peptidase/beta-lactamase superfamily"/>
    <property type="match status" value="1"/>
</dbReference>
<sequence>MKNKVLIGSLIATLFSFMLYSASLKRVQNSTIRVIGPKTSSTLKTNKKQLPKVKEPKVNSVEYTNHVKVDKGSQQDLTKQIKQVMGTSASYQVSVQNLNKSSKYARVANSSKVHGVDDTMKLFLLAAIYHQEQKGKLTSKTAIKVKKSDRVKGEKMLKTGMAYGIAYLKRAMMRGDKTAANALLRRVKPSKVNSVAQKLGATDTAISQNFTSPAGKTSADDLAKAMTGIYQGKGLNRQYAAMVLNSLRLVKTKPKLVQSISGGVYAIGDNNSAAAIVQGKSYSYCMTVWSNRNDKFAKLGKTIDTWQKKHH</sequence>
<proteinExistence type="predicted"/>
<dbReference type="STRING" id="1600.LBAT_1367"/>
<dbReference type="PATRIC" id="fig|1600.4.peg.1395"/>
<name>A0A0D6A4R9_9LACO</name>
<dbReference type="InterPro" id="IPR012338">
    <property type="entry name" value="Beta-lactam/transpept-like"/>
</dbReference>
<dbReference type="PANTHER" id="PTHR35333:SF3">
    <property type="entry name" value="BETA-LACTAMASE-TYPE TRANSPEPTIDASE FOLD CONTAINING PROTEIN"/>
    <property type="match status" value="1"/>
</dbReference>
<evidence type="ECO:0000313" key="3">
    <source>
        <dbReference type="Proteomes" id="UP000035709"/>
    </source>
</evidence>
<dbReference type="SUPFAM" id="SSF56601">
    <property type="entry name" value="beta-lactamase/transpeptidase-like"/>
    <property type="match status" value="1"/>
</dbReference>
<dbReference type="GO" id="GO:0008800">
    <property type="term" value="F:beta-lactamase activity"/>
    <property type="evidence" value="ECO:0007669"/>
    <property type="project" value="InterPro"/>
</dbReference>
<dbReference type="OrthoDB" id="2320855at2"/>
<reference evidence="2 3" key="1">
    <citation type="submission" date="2015-03" db="EMBL/GenBank/DDBJ databases">
        <title>Complete genome sequence of Lactobacillus acetotolerans NBRC 13120.</title>
        <authorList>
            <person name="Toh H."/>
            <person name="Morita H."/>
            <person name="Fujita N."/>
        </authorList>
    </citation>
    <scope>NUCLEOTIDE SEQUENCE [LARGE SCALE GENOMIC DNA]</scope>
    <source>
        <strain evidence="2 3">NBRC 13120</strain>
    </source>
</reference>
<dbReference type="Pfam" id="PF13354">
    <property type="entry name" value="Beta-lactamase2"/>
    <property type="match status" value="1"/>
</dbReference>
<evidence type="ECO:0000259" key="1">
    <source>
        <dbReference type="Pfam" id="PF13354"/>
    </source>
</evidence>
<gene>
    <name evidence="2" type="ORF">LBAT_1367</name>
</gene>
<dbReference type="GO" id="GO:0046677">
    <property type="term" value="P:response to antibiotic"/>
    <property type="evidence" value="ECO:0007669"/>
    <property type="project" value="InterPro"/>
</dbReference>
<dbReference type="KEGG" id="lae:LBAT_1367"/>
<feature type="domain" description="Beta-lactamase class A catalytic" evidence="1">
    <location>
        <begin position="93"/>
        <end position="263"/>
    </location>
</feature>